<dbReference type="InParanoid" id="A0A067MQS9"/>
<dbReference type="OrthoDB" id="3063971at2759"/>
<dbReference type="EMBL" id="KL198025">
    <property type="protein sequence ID" value="KDQ17065.1"/>
    <property type="molecule type" value="Genomic_DNA"/>
</dbReference>
<protein>
    <recommendedName>
        <fullName evidence="3">F-box domain-containing protein</fullName>
    </recommendedName>
</protein>
<proteinExistence type="predicted"/>
<organism evidence="1 2">
    <name type="scientific">Botryobasidium botryosum (strain FD-172 SS1)</name>
    <dbReference type="NCBI Taxonomy" id="930990"/>
    <lineage>
        <taxon>Eukaryota</taxon>
        <taxon>Fungi</taxon>
        <taxon>Dikarya</taxon>
        <taxon>Basidiomycota</taxon>
        <taxon>Agaricomycotina</taxon>
        <taxon>Agaricomycetes</taxon>
        <taxon>Cantharellales</taxon>
        <taxon>Botryobasidiaceae</taxon>
        <taxon>Botryobasidium</taxon>
    </lineage>
</organism>
<reference evidence="2" key="1">
    <citation type="journal article" date="2014" name="Proc. Natl. Acad. Sci. U.S.A.">
        <title>Extensive sampling of basidiomycete genomes demonstrates inadequacy of the white-rot/brown-rot paradigm for wood decay fungi.</title>
        <authorList>
            <person name="Riley R."/>
            <person name="Salamov A.A."/>
            <person name="Brown D.W."/>
            <person name="Nagy L.G."/>
            <person name="Floudas D."/>
            <person name="Held B.W."/>
            <person name="Levasseur A."/>
            <person name="Lombard V."/>
            <person name="Morin E."/>
            <person name="Otillar R."/>
            <person name="Lindquist E.A."/>
            <person name="Sun H."/>
            <person name="LaButti K.M."/>
            <person name="Schmutz J."/>
            <person name="Jabbour D."/>
            <person name="Luo H."/>
            <person name="Baker S.E."/>
            <person name="Pisabarro A.G."/>
            <person name="Walton J.D."/>
            <person name="Blanchette R.A."/>
            <person name="Henrissat B."/>
            <person name="Martin F."/>
            <person name="Cullen D."/>
            <person name="Hibbett D.S."/>
            <person name="Grigoriev I.V."/>
        </authorList>
    </citation>
    <scope>NUCLEOTIDE SEQUENCE [LARGE SCALE GENOMIC DNA]</scope>
    <source>
        <strain evidence="2">FD-172 SS1</strain>
    </source>
</reference>
<evidence type="ECO:0000313" key="1">
    <source>
        <dbReference type="EMBL" id="KDQ17065.1"/>
    </source>
</evidence>
<gene>
    <name evidence="1" type="ORF">BOTBODRAFT_172661</name>
</gene>
<accession>A0A067MQS9</accession>
<dbReference type="SUPFAM" id="SSF52047">
    <property type="entry name" value="RNI-like"/>
    <property type="match status" value="1"/>
</dbReference>
<dbReference type="InterPro" id="IPR032675">
    <property type="entry name" value="LRR_dom_sf"/>
</dbReference>
<dbReference type="HOGENOM" id="CLU_019609_1_0_1"/>
<evidence type="ECO:0000313" key="2">
    <source>
        <dbReference type="Proteomes" id="UP000027195"/>
    </source>
</evidence>
<name>A0A067MQS9_BOTB1</name>
<dbReference type="AlphaFoldDB" id="A0A067MQS9"/>
<dbReference type="Proteomes" id="UP000027195">
    <property type="component" value="Unassembled WGS sequence"/>
</dbReference>
<keyword evidence="2" id="KW-1185">Reference proteome</keyword>
<evidence type="ECO:0008006" key="3">
    <source>
        <dbReference type="Google" id="ProtNLM"/>
    </source>
</evidence>
<sequence length="465" mass="51508">MYQLEHAGNTPLYLTILFPYKYGEKPWTKKESTQALSVRLANIFRDTMPRWKFLQMRARRTQVQLFVNGCTGPTPNLSRIYIKLRTKPGHRASPPTLSIPFWRPAEVDLGPSVLAGFGSVLPIYCDLSVGARVTRLAVQVPVIDLQDFITMLSSCPNLVVLDVTGRKPGATVTGVLGPNMVPLSHLVDLRMSYIRNPARLLGMLRLEALQSLRVDHCDWTLSMSGVLQNIFQTCRSLTTVDMEESMLSSRATIDPPVTGEWIVLPSVTHFRMFGDLVIYSLLWRILLPQLITATINTYGATSHPAPIVPIVTFPSLSSIWITTPSLEVISLVNAPNLTEFALILGCHYGPPHPHHSALVRNFINTSGPALRKLSLSGIGLGDKDIIWCLQRLPLLEGLDIRDANMSNITLRALGVPPSYEQGDIFDVLLPRLRLASFGRCYHTTAEGFAALAACRPAVVWTREPG</sequence>
<dbReference type="Gene3D" id="3.80.10.10">
    <property type="entry name" value="Ribonuclease Inhibitor"/>
    <property type="match status" value="1"/>
</dbReference>